<dbReference type="EMBL" id="MT142736">
    <property type="protein sequence ID" value="QJA87849.1"/>
    <property type="molecule type" value="Genomic_DNA"/>
</dbReference>
<dbReference type="AlphaFoldDB" id="A0A6M3KLK5"/>
<evidence type="ECO:0000313" key="1">
    <source>
        <dbReference type="EMBL" id="QJA82933.1"/>
    </source>
</evidence>
<name>A0A6M3KLK5_9ZZZZ</name>
<proteinExistence type="predicted"/>
<organism evidence="1">
    <name type="scientific">viral metagenome</name>
    <dbReference type="NCBI Taxonomy" id="1070528"/>
    <lineage>
        <taxon>unclassified sequences</taxon>
        <taxon>metagenomes</taxon>
        <taxon>organismal metagenomes</taxon>
    </lineage>
</organism>
<dbReference type="EMBL" id="MT142499">
    <property type="protein sequence ID" value="QJA82933.1"/>
    <property type="molecule type" value="Genomic_DNA"/>
</dbReference>
<accession>A0A6M3KLK5</accession>
<protein>
    <submittedName>
        <fullName evidence="1">Uncharacterized protein</fullName>
    </submittedName>
</protein>
<evidence type="ECO:0000313" key="2">
    <source>
        <dbReference type="EMBL" id="QJA87849.1"/>
    </source>
</evidence>
<gene>
    <name evidence="1" type="ORF">MM415A00352_0035</name>
    <name evidence="2" type="ORF">MM415B02882_0009</name>
</gene>
<sequence length="69" mass="8112">MPAYCVEIEDKEKDVTFKKLLNITKEVVEALETINSFLVQETNLEPDKSYLEWLAEANKIIQEAEKYFK</sequence>
<reference evidence="1" key="1">
    <citation type="submission" date="2020-03" db="EMBL/GenBank/DDBJ databases">
        <title>The deep terrestrial virosphere.</title>
        <authorList>
            <person name="Holmfeldt K."/>
            <person name="Nilsson E."/>
            <person name="Simone D."/>
            <person name="Lopez-Fernandez M."/>
            <person name="Wu X."/>
            <person name="de Brujin I."/>
            <person name="Lundin D."/>
            <person name="Andersson A."/>
            <person name="Bertilsson S."/>
            <person name="Dopson M."/>
        </authorList>
    </citation>
    <scope>NUCLEOTIDE SEQUENCE</scope>
    <source>
        <strain evidence="1">MM415A00352</strain>
        <strain evidence="2">MM415B02882</strain>
    </source>
</reference>